<dbReference type="EC" id="2.7.7.6" evidence="1"/>
<dbReference type="Pfam" id="PF04998">
    <property type="entry name" value="RNA_pol_Rpb1_5"/>
    <property type="match status" value="1"/>
</dbReference>
<feature type="domain" description="RNA polymerase Rpb1" evidence="3">
    <location>
        <begin position="218"/>
        <end position="270"/>
    </location>
</feature>
<protein>
    <recommendedName>
        <fullName evidence="1">DNA-directed RNA polymerase</fullName>
        <ecNumber evidence="1">2.7.7.6</ecNumber>
    </recommendedName>
</protein>
<organism evidence="4 5">
    <name type="scientific">Brassica cretica</name>
    <name type="common">Mustard</name>
    <dbReference type="NCBI Taxonomy" id="69181"/>
    <lineage>
        <taxon>Eukaryota</taxon>
        <taxon>Viridiplantae</taxon>
        <taxon>Streptophyta</taxon>
        <taxon>Embryophyta</taxon>
        <taxon>Tracheophyta</taxon>
        <taxon>Spermatophyta</taxon>
        <taxon>Magnoliopsida</taxon>
        <taxon>eudicotyledons</taxon>
        <taxon>Gunneridae</taxon>
        <taxon>Pentapetalae</taxon>
        <taxon>rosids</taxon>
        <taxon>malvids</taxon>
        <taxon>Brassicales</taxon>
        <taxon>Brassicaceae</taxon>
        <taxon>Brassiceae</taxon>
        <taxon>Brassica</taxon>
    </lineage>
</organism>
<name>A0A8S9QB32_BRACR</name>
<dbReference type="PANTHER" id="PTHR48443:SF1">
    <property type="entry name" value="DNA-DIRECTED RNA POLYMERASE SUBUNIT BETA"/>
    <property type="match status" value="1"/>
</dbReference>
<accession>A0A8S9QB32</accession>
<evidence type="ECO:0000256" key="1">
    <source>
        <dbReference type="ARBA" id="ARBA00012418"/>
    </source>
</evidence>
<dbReference type="SUPFAM" id="SSF64484">
    <property type="entry name" value="beta and beta-prime subunits of DNA dependent RNA-polymerase"/>
    <property type="match status" value="1"/>
</dbReference>
<reference evidence="4" key="1">
    <citation type="submission" date="2019-12" db="EMBL/GenBank/DDBJ databases">
        <title>Genome sequencing and annotation of Brassica cretica.</title>
        <authorList>
            <person name="Studholme D.J."/>
            <person name="Sarris P."/>
        </authorList>
    </citation>
    <scope>NUCLEOTIDE SEQUENCE</scope>
    <source>
        <strain evidence="4">PFS-109/04</strain>
        <tissue evidence="4">Leaf</tissue>
    </source>
</reference>
<keyword evidence="2" id="KW-0862">Zinc</keyword>
<dbReference type="GO" id="GO:0003899">
    <property type="term" value="F:DNA-directed RNA polymerase activity"/>
    <property type="evidence" value="ECO:0007669"/>
    <property type="project" value="UniProtKB-EC"/>
</dbReference>
<dbReference type="Gene3D" id="6.10.250.2940">
    <property type="match status" value="1"/>
</dbReference>
<dbReference type="GO" id="GO:0006351">
    <property type="term" value="P:DNA-templated transcription"/>
    <property type="evidence" value="ECO:0007669"/>
    <property type="project" value="InterPro"/>
</dbReference>
<evidence type="ECO:0000313" key="4">
    <source>
        <dbReference type="EMBL" id="KAF3540935.1"/>
    </source>
</evidence>
<evidence type="ECO:0000313" key="5">
    <source>
        <dbReference type="Proteomes" id="UP000712600"/>
    </source>
</evidence>
<gene>
    <name evidence="4" type="ORF">F2Q69_00023390</name>
</gene>
<dbReference type="EMBL" id="QGKX02001290">
    <property type="protein sequence ID" value="KAF3540935.1"/>
    <property type="molecule type" value="Genomic_DNA"/>
</dbReference>
<evidence type="ECO:0000256" key="2">
    <source>
        <dbReference type="ARBA" id="ARBA00022833"/>
    </source>
</evidence>
<evidence type="ECO:0000259" key="3">
    <source>
        <dbReference type="Pfam" id="PF04998"/>
    </source>
</evidence>
<proteinExistence type="predicted"/>
<dbReference type="Proteomes" id="UP000712600">
    <property type="component" value="Unassembled WGS sequence"/>
</dbReference>
<sequence length="289" mass="32717">MRSDGRVRWSEVVMMATFVYQLKKKVILGEEVVASKLTIRTNKIHGAILIIKRIIESVPEVYSLSNLLLHLESDDSAQVAYATIEIDFQSKTMYLEDMTLFNLLPFQNVLSSFRITADSPHVAEEILHSSKSYRRIAAAANEALKRFRGIYSNNHFRKIVNLLPFQNVLSSFRITADSPHVAEEILHSSKSYRRIAAAANEALKRFRGIYSNNHFRKIEYIISSYGARKGVVDTAVRTSDAGYLTRRLVEVVQHIVVRRTDCGTIRGISVPDVSPFEIKILGLDLSIDS</sequence>
<comment type="caution">
    <text evidence="4">The sequence shown here is derived from an EMBL/GenBank/DDBJ whole genome shotgun (WGS) entry which is preliminary data.</text>
</comment>
<dbReference type="GO" id="GO:0003677">
    <property type="term" value="F:DNA binding"/>
    <property type="evidence" value="ECO:0007669"/>
    <property type="project" value="InterPro"/>
</dbReference>
<dbReference type="PANTHER" id="PTHR48443">
    <property type="entry name" value="DNA-DIRECTED RNA POLYMERASE SUBUNIT BETA"/>
    <property type="match status" value="1"/>
</dbReference>
<dbReference type="InterPro" id="IPR007081">
    <property type="entry name" value="RNA_pol_Rpb1_5"/>
</dbReference>
<dbReference type="AlphaFoldDB" id="A0A8S9QB32"/>